<evidence type="ECO:0000313" key="3">
    <source>
        <dbReference type="Proteomes" id="UP001457282"/>
    </source>
</evidence>
<feature type="compositionally biased region" description="Polar residues" evidence="1">
    <location>
        <begin position="74"/>
        <end position="84"/>
    </location>
</feature>
<sequence length="160" mass="17659">MAIYSNIIKSVNGMDLWSRNDEPTILPPQYTRQPGRPKTKRIKNASEKVDNAGPKLGKTKKAADQNKKRKLNSEEASSYQAQANSKRKPPLTKNELRQKAEKLKKKRDERKAATTQGPNVNVAASAKAKVVPSNSKAYASTKGLARSSSRIKENSKGGRK</sequence>
<dbReference type="AlphaFoldDB" id="A0AAW1VTR9"/>
<dbReference type="EMBL" id="JBEDUW010000007">
    <property type="protein sequence ID" value="KAK9911743.1"/>
    <property type="molecule type" value="Genomic_DNA"/>
</dbReference>
<accession>A0AAW1VTR9</accession>
<feature type="compositionally biased region" description="Basic and acidic residues" evidence="1">
    <location>
        <begin position="150"/>
        <end position="160"/>
    </location>
</feature>
<organism evidence="2 3">
    <name type="scientific">Rubus argutus</name>
    <name type="common">Southern blackberry</name>
    <dbReference type="NCBI Taxonomy" id="59490"/>
    <lineage>
        <taxon>Eukaryota</taxon>
        <taxon>Viridiplantae</taxon>
        <taxon>Streptophyta</taxon>
        <taxon>Embryophyta</taxon>
        <taxon>Tracheophyta</taxon>
        <taxon>Spermatophyta</taxon>
        <taxon>Magnoliopsida</taxon>
        <taxon>eudicotyledons</taxon>
        <taxon>Gunneridae</taxon>
        <taxon>Pentapetalae</taxon>
        <taxon>rosids</taxon>
        <taxon>fabids</taxon>
        <taxon>Rosales</taxon>
        <taxon>Rosaceae</taxon>
        <taxon>Rosoideae</taxon>
        <taxon>Rosoideae incertae sedis</taxon>
        <taxon>Rubus</taxon>
    </lineage>
</organism>
<keyword evidence="3" id="KW-1185">Reference proteome</keyword>
<dbReference type="Proteomes" id="UP001457282">
    <property type="component" value="Unassembled WGS sequence"/>
</dbReference>
<reference evidence="2 3" key="1">
    <citation type="journal article" date="2023" name="G3 (Bethesda)">
        <title>A chromosome-length genome assembly and annotation of blackberry (Rubus argutus, cv. 'Hillquist').</title>
        <authorList>
            <person name="Bruna T."/>
            <person name="Aryal R."/>
            <person name="Dudchenko O."/>
            <person name="Sargent D.J."/>
            <person name="Mead D."/>
            <person name="Buti M."/>
            <person name="Cavallini A."/>
            <person name="Hytonen T."/>
            <person name="Andres J."/>
            <person name="Pham M."/>
            <person name="Weisz D."/>
            <person name="Mascagni F."/>
            <person name="Usai G."/>
            <person name="Natali L."/>
            <person name="Bassil N."/>
            <person name="Fernandez G.E."/>
            <person name="Lomsadze A."/>
            <person name="Armour M."/>
            <person name="Olukolu B."/>
            <person name="Poorten T."/>
            <person name="Britton C."/>
            <person name="Davik J."/>
            <person name="Ashrafi H."/>
            <person name="Aiden E.L."/>
            <person name="Borodovsky M."/>
            <person name="Worthington M."/>
        </authorList>
    </citation>
    <scope>NUCLEOTIDE SEQUENCE [LARGE SCALE GENOMIC DNA]</scope>
    <source>
        <strain evidence="2">PI 553951</strain>
    </source>
</reference>
<comment type="caution">
    <text evidence="2">The sequence shown here is derived from an EMBL/GenBank/DDBJ whole genome shotgun (WGS) entry which is preliminary data.</text>
</comment>
<protein>
    <submittedName>
        <fullName evidence="2">Uncharacterized protein</fullName>
    </submittedName>
</protein>
<name>A0AAW1VTR9_RUBAR</name>
<gene>
    <name evidence="2" type="ORF">M0R45_035635</name>
</gene>
<proteinExistence type="predicted"/>
<evidence type="ECO:0000313" key="2">
    <source>
        <dbReference type="EMBL" id="KAK9911743.1"/>
    </source>
</evidence>
<feature type="compositionally biased region" description="Low complexity" evidence="1">
    <location>
        <begin position="118"/>
        <end position="137"/>
    </location>
</feature>
<feature type="region of interest" description="Disordered" evidence="1">
    <location>
        <begin position="18"/>
        <end position="160"/>
    </location>
</feature>
<evidence type="ECO:0000256" key="1">
    <source>
        <dbReference type="SAM" id="MobiDB-lite"/>
    </source>
</evidence>